<evidence type="ECO:0000313" key="2">
    <source>
        <dbReference type="Proteomes" id="UP000256845"/>
    </source>
</evidence>
<reference evidence="1 2" key="1">
    <citation type="submission" date="2018-07" db="EMBL/GenBank/DDBJ databases">
        <title>Genomic Encyclopedia of Type Strains, Phase III (KMG-III): the genomes of soil and plant-associated and newly described type strains.</title>
        <authorList>
            <person name="Whitman W."/>
        </authorList>
    </citation>
    <scope>NUCLEOTIDE SEQUENCE [LARGE SCALE GENOMIC DNA]</scope>
    <source>
        <strain evidence="1 2">CECT 8488</strain>
    </source>
</reference>
<dbReference type="Proteomes" id="UP000256845">
    <property type="component" value="Unassembled WGS sequence"/>
</dbReference>
<gene>
    <name evidence="1" type="ORF">DFP90_105260</name>
</gene>
<proteinExistence type="predicted"/>
<dbReference type="Gene3D" id="1.25.10.10">
    <property type="entry name" value="Leucine-rich Repeat Variant"/>
    <property type="match status" value="1"/>
</dbReference>
<sequence>MFQITSDDIQRLSNNPSPEVRASIAKKIARDHEQMEYSEQERILAEKILRVLAHDAEVMVRSRLAWEIRNSGAIPRDIALDLANDVEQVSLSLLKFSPLLTPEDLIEIIAEGNTEKNMVVASRRGLPDRVSAALAETRDKLVVRVLLENESAELSSETMEILEEYFGGDTRLRQLLTDRRALQESVSRHFIRRITHEVKSKLFGSREEDFGEYERILWNDDEQIADNLLQDRNGDLDYAGLVEMLAQKGELDSGFVMMALDFSRKELFELAASRLLGIDRDELTNVLKNGGNYGRERLFERIGLQEENYENYRRNLEELYGPSGEKH</sequence>
<evidence type="ECO:0000313" key="1">
    <source>
        <dbReference type="EMBL" id="RED49888.1"/>
    </source>
</evidence>
<organism evidence="1 2">
    <name type="scientific">Aestuariispira insulae</name>
    <dbReference type="NCBI Taxonomy" id="1461337"/>
    <lineage>
        <taxon>Bacteria</taxon>
        <taxon>Pseudomonadati</taxon>
        <taxon>Pseudomonadota</taxon>
        <taxon>Alphaproteobacteria</taxon>
        <taxon>Rhodospirillales</taxon>
        <taxon>Kiloniellaceae</taxon>
        <taxon>Aestuariispira</taxon>
    </lineage>
</organism>
<dbReference type="AlphaFoldDB" id="A0A3D9HK81"/>
<dbReference type="RefSeq" id="WP_115937124.1">
    <property type="nucleotide sequence ID" value="NZ_QRDW01000005.1"/>
</dbReference>
<dbReference type="InterPro" id="IPR011989">
    <property type="entry name" value="ARM-like"/>
</dbReference>
<dbReference type="EMBL" id="QRDW01000005">
    <property type="protein sequence ID" value="RED49888.1"/>
    <property type="molecule type" value="Genomic_DNA"/>
</dbReference>
<dbReference type="Pfam" id="PF10098">
    <property type="entry name" value="DUF2336"/>
    <property type="match status" value="1"/>
</dbReference>
<comment type="caution">
    <text evidence="1">The sequence shown here is derived from an EMBL/GenBank/DDBJ whole genome shotgun (WGS) entry which is preliminary data.</text>
</comment>
<keyword evidence="2" id="KW-1185">Reference proteome</keyword>
<dbReference type="OrthoDB" id="7888976at2"/>
<accession>A0A3D9HK81</accession>
<protein>
    <submittedName>
        <fullName evidence="1">Uncharacterized protein (DUF2336 family)</fullName>
    </submittedName>
</protein>
<dbReference type="InterPro" id="IPR019285">
    <property type="entry name" value="DUF2336"/>
</dbReference>
<name>A0A3D9HK81_9PROT</name>